<evidence type="ECO:0000313" key="2">
    <source>
        <dbReference type="Proteomes" id="UP000325315"/>
    </source>
</evidence>
<gene>
    <name evidence="1" type="ORF">EPI10_011522</name>
</gene>
<dbReference type="OrthoDB" id="999675at2759"/>
<dbReference type="Proteomes" id="UP000325315">
    <property type="component" value="Unassembled WGS sequence"/>
</dbReference>
<reference evidence="2" key="1">
    <citation type="journal article" date="2019" name="Plant Biotechnol. J.">
        <title>Genome sequencing of the Australian wild diploid species Gossypium australe highlights disease resistance and delayed gland morphogenesis.</title>
        <authorList>
            <person name="Cai Y."/>
            <person name="Cai X."/>
            <person name="Wang Q."/>
            <person name="Wang P."/>
            <person name="Zhang Y."/>
            <person name="Cai C."/>
            <person name="Xu Y."/>
            <person name="Wang K."/>
            <person name="Zhou Z."/>
            <person name="Wang C."/>
            <person name="Geng S."/>
            <person name="Li B."/>
            <person name="Dong Q."/>
            <person name="Hou Y."/>
            <person name="Wang H."/>
            <person name="Ai P."/>
            <person name="Liu Z."/>
            <person name="Yi F."/>
            <person name="Sun M."/>
            <person name="An G."/>
            <person name="Cheng J."/>
            <person name="Zhang Y."/>
            <person name="Shi Q."/>
            <person name="Xie Y."/>
            <person name="Shi X."/>
            <person name="Chang Y."/>
            <person name="Huang F."/>
            <person name="Chen Y."/>
            <person name="Hong S."/>
            <person name="Mi L."/>
            <person name="Sun Q."/>
            <person name="Zhang L."/>
            <person name="Zhou B."/>
            <person name="Peng R."/>
            <person name="Zhang X."/>
            <person name="Liu F."/>
        </authorList>
    </citation>
    <scope>NUCLEOTIDE SEQUENCE [LARGE SCALE GENOMIC DNA]</scope>
    <source>
        <strain evidence="2">cv. PA1801</strain>
    </source>
</reference>
<comment type="caution">
    <text evidence="1">The sequence shown here is derived from an EMBL/GenBank/DDBJ whole genome shotgun (WGS) entry which is preliminary data.</text>
</comment>
<organism evidence="1 2">
    <name type="scientific">Gossypium australe</name>
    <dbReference type="NCBI Taxonomy" id="47621"/>
    <lineage>
        <taxon>Eukaryota</taxon>
        <taxon>Viridiplantae</taxon>
        <taxon>Streptophyta</taxon>
        <taxon>Embryophyta</taxon>
        <taxon>Tracheophyta</taxon>
        <taxon>Spermatophyta</taxon>
        <taxon>Magnoliopsida</taxon>
        <taxon>eudicotyledons</taxon>
        <taxon>Gunneridae</taxon>
        <taxon>Pentapetalae</taxon>
        <taxon>rosids</taxon>
        <taxon>malvids</taxon>
        <taxon>Malvales</taxon>
        <taxon>Malvaceae</taxon>
        <taxon>Malvoideae</taxon>
        <taxon>Gossypium</taxon>
    </lineage>
</organism>
<name>A0A5B6W8V7_9ROSI</name>
<proteinExistence type="predicted"/>
<dbReference type="GO" id="GO:0016740">
    <property type="term" value="F:transferase activity"/>
    <property type="evidence" value="ECO:0007669"/>
    <property type="project" value="UniProtKB-KW"/>
</dbReference>
<keyword evidence="2" id="KW-1185">Reference proteome</keyword>
<dbReference type="AlphaFoldDB" id="A0A5B6W8V7"/>
<dbReference type="EMBL" id="SMMG02000004">
    <property type="protein sequence ID" value="KAA3477645.1"/>
    <property type="molecule type" value="Genomic_DNA"/>
</dbReference>
<evidence type="ECO:0000313" key="1">
    <source>
        <dbReference type="EMBL" id="KAA3477645.1"/>
    </source>
</evidence>
<protein>
    <submittedName>
        <fullName evidence="1">UDP-glycosyltransferase 89C1-like</fullName>
    </submittedName>
</protein>
<accession>A0A5B6W8V7</accession>
<keyword evidence="1" id="KW-0808">Transferase</keyword>
<sequence>MEELKDVMEDLALVDVKTDKRWYTWINNPTVARQNTSDRDAILLDTLGRKPSERVRDSRLTFKYDMCWANEKEAKDVITFELCRKKIDKIIDGPQRTNSAENLRDNCIKLGQLYAKEESDRNTSFFHVRATSRLRRNRVDRLKNSNGIWVSDTNEICKVAWDYFIGCSSQKLLMVVRLT</sequence>